<organism evidence="2 3">
    <name type="scientific">Leifsonia virtsii</name>
    <dbReference type="NCBI Taxonomy" id="3035915"/>
    <lineage>
        <taxon>Bacteria</taxon>
        <taxon>Bacillati</taxon>
        <taxon>Actinomycetota</taxon>
        <taxon>Actinomycetes</taxon>
        <taxon>Micrococcales</taxon>
        <taxon>Microbacteriaceae</taxon>
        <taxon>Leifsonia</taxon>
    </lineage>
</organism>
<evidence type="ECO:0000313" key="2">
    <source>
        <dbReference type="EMBL" id="MDN4598851.1"/>
    </source>
</evidence>
<dbReference type="EMBL" id="JAROCB010000005">
    <property type="protein sequence ID" value="MDN4598851.1"/>
    <property type="molecule type" value="Genomic_DNA"/>
</dbReference>
<evidence type="ECO:0000313" key="3">
    <source>
        <dbReference type="Proteomes" id="UP001174210"/>
    </source>
</evidence>
<feature type="region of interest" description="Disordered" evidence="1">
    <location>
        <begin position="59"/>
        <end position="93"/>
    </location>
</feature>
<keyword evidence="3" id="KW-1185">Reference proteome</keyword>
<protein>
    <submittedName>
        <fullName evidence="2">Uncharacterized protein</fullName>
    </submittedName>
</protein>
<evidence type="ECO:0000256" key="1">
    <source>
        <dbReference type="SAM" id="MobiDB-lite"/>
    </source>
</evidence>
<gene>
    <name evidence="2" type="ORF">P5G59_16980</name>
</gene>
<accession>A0ABT8J185</accession>
<comment type="caution">
    <text evidence="2">The sequence shown here is derived from an EMBL/GenBank/DDBJ whole genome shotgun (WGS) entry which is preliminary data.</text>
</comment>
<proteinExistence type="predicted"/>
<dbReference type="Proteomes" id="UP001174210">
    <property type="component" value="Unassembled WGS sequence"/>
</dbReference>
<sequence>MTIKLDISPTSIVIYCTDCGHWRGFAFDREDAERRGVTHEELVHPKVWDFRRKVEKNNTRRAARHAGDSINDQIRPQDSRHGNLRPRVREARS</sequence>
<dbReference type="RefSeq" id="WP_301220201.1">
    <property type="nucleotide sequence ID" value="NZ_JAROCB010000005.1"/>
</dbReference>
<feature type="compositionally biased region" description="Basic and acidic residues" evidence="1">
    <location>
        <begin position="75"/>
        <end position="93"/>
    </location>
</feature>
<reference evidence="2" key="1">
    <citation type="submission" date="2023-03" db="EMBL/GenBank/DDBJ databases">
        <title>MT1 and MT2 Draft Genomes of Novel Species.</title>
        <authorList>
            <person name="Venkateswaran K."/>
        </authorList>
    </citation>
    <scope>NUCLEOTIDE SEQUENCE</scope>
    <source>
        <strain evidence="2">F6_8S_P_1A</strain>
    </source>
</reference>
<name>A0ABT8J185_9MICO</name>